<dbReference type="GO" id="GO:0071973">
    <property type="term" value="P:bacterial-type flagellum-dependent cell motility"/>
    <property type="evidence" value="ECO:0007669"/>
    <property type="project" value="TreeGrafter"/>
</dbReference>
<feature type="domain" description="Flagellar hook-associated protein 2 C-terminal" evidence="7">
    <location>
        <begin position="236"/>
        <end position="459"/>
    </location>
</feature>
<keyword evidence="9" id="KW-1185">Reference proteome</keyword>
<evidence type="ECO:0000259" key="6">
    <source>
        <dbReference type="Pfam" id="PF02465"/>
    </source>
</evidence>
<proteinExistence type="inferred from homology"/>
<keyword evidence="4 5" id="KW-0975">Bacterial flagellum</keyword>
<evidence type="ECO:0000256" key="4">
    <source>
        <dbReference type="ARBA" id="ARBA00023143"/>
    </source>
</evidence>
<evidence type="ECO:0000259" key="7">
    <source>
        <dbReference type="Pfam" id="PF07195"/>
    </source>
</evidence>
<dbReference type="Proteomes" id="UP000595894">
    <property type="component" value="Chromosome"/>
</dbReference>
<reference evidence="9" key="1">
    <citation type="submission" date="2020-09" db="EMBL/GenBank/DDBJ databases">
        <title>Sphingomonas sp., a new species isolated from pork steak.</title>
        <authorList>
            <person name="Heidler von Heilborn D."/>
        </authorList>
    </citation>
    <scope>NUCLEOTIDE SEQUENCE [LARGE SCALE GENOMIC DNA]</scope>
</reference>
<dbReference type="EMBL" id="CP061035">
    <property type="protein sequence ID" value="QQV77027.1"/>
    <property type="molecule type" value="Genomic_DNA"/>
</dbReference>
<keyword evidence="8" id="KW-0282">Flagellum</keyword>
<dbReference type="GO" id="GO:0007155">
    <property type="term" value="P:cell adhesion"/>
    <property type="evidence" value="ECO:0007669"/>
    <property type="project" value="InterPro"/>
</dbReference>
<protein>
    <recommendedName>
        <fullName evidence="5">Flagellar hook-associated protein 2</fullName>
        <shortName evidence="5">HAP2</shortName>
    </recommendedName>
    <alternativeName>
        <fullName evidence="5">Flagellar cap protein</fullName>
    </alternativeName>
</protein>
<dbReference type="InterPro" id="IPR010809">
    <property type="entry name" value="FliD_C"/>
</dbReference>
<accession>A0A974NUA6</accession>
<comment type="subcellular location">
    <subcellularLocation>
        <location evidence="5">Secreted</location>
    </subcellularLocation>
    <subcellularLocation>
        <location evidence="5">Bacterial flagellum</location>
    </subcellularLocation>
</comment>
<feature type="domain" description="Flagellar hook-associated protein 2 N-terminal" evidence="6">
    <location>
        <begin position="14"/>
        <end position="112"/>
    </location>
</feature>
<dbReference type="GO" id="GO:0009424">
    <property type="term" value="C:bacterial-type flagellum hook"/>
    <property type="evidence" value="ECO:0007669"/>
    <property type="project" value="UniProtKB-UniRule"/>
</dbReference>
<dbReference type="GO" id="GO:0005576">
    <property type="term" value="C:extracellular region"/>
    <property type="evidence" value="ECO:0007669"/>
    <property type="project" value="UniProtKB-SubCell"/>
</dbReference>
<dbReference type="RefSeq" id="WP_202093131.1">
    <property type="nucleotide sequence ID" value="NZ_CP061035.1"/>
</dbReference>
<dbReference type="KEGG" id="sari:H5J25_16975"/>
<dbReference type="PANTHER" id="PTHR30288">
    <property type="entry name" value="FLAGELLAR CAP/ASSEMBLY PROTEIN FLID"/>
    <property type="match status" value="1"/>
</dbReference>
<organism evidence="8 9">
    <name type="scientific">Sphingomonas aliaeris</name>
    <dbReference type="NCBI Taxonomy" id="2759526"/>
    <lineage>
        <taxon>Bacteria</taxon>
        <taxon>Pseudomonadati</taxon>
        <taxon>Pseudomonadota</taxon>
        <taxon>Alphaproteobacteria</taxon>
        <taxon>Sphingomonadales</taxon>
        <taxon>Sphingomonadaceae</taxon>
        <taxon>Sphingomonas</taxon>
    </lineage>
</organism>
<keyword evidence="3" id="KW-0175">Coiled coil</keyword>
<dbReference type="Pfam" id="PF07195">
    <property type="entry name" value="FliD_C"/>
    <property type="match status" value="1"/>
</dbReference>
<evidence type="ECO:0000313" key="9">
    <source>
        <dbReference type="Proteomes" id="UP000595894"/>
    </source>
</evidence>
<evidence type="ECO:0000256" key="3">
    <source>
        <dbReference type="ARBA" id="ARBA00023054"/>
    </source>
</evidence>
<name>A0A974NUA6_9SPHN</name>
<dbReference type="InterPro" id="IPR003481">
    <property type="entry name" value="FliD_N"/>
</dbReference>
<keyword evidence="5" id="KW-0964">Secreted</keyword>
<comment type="subunit">
    <text evidence="2 5">Homopentamer.</text>
</comment>
<keyword evidence="8" id="KW-0969">Cilium</keyword>
<evidence type="ECO:0000313" key="8">
    <source>
        <dbReference type="EMBL" id="QQV77027.1"/>
    </source>
</evidence>
<evidence type="ECO:0000256" key="5">
    <source>
        <dbReference type="RuleBase" id="RU362066"/>
    </source>
</evidence>
<sequence>MAISSITNALGAGSGVDVAALVGSLVDAQFANKTAQLTNQSATITKQISGVSSLKSGITSFASALTSLVKGGSLATAPTSSNAGIVNVSALSGAKLAGLSASVEVRQLATAQVATSTPRPDTIAAVGRGSFTLTFGTAEVANGAMTGFTAGAGEPISIPITAGNSGLSGIARAINAAGAGVTATVLTDSAGSRLSIKGATGEAKAFTLTATEDPEAPGLSALNIGPGGTTTIGTVAKDAIVAVDGTALKRPTNSIGDLITGVKLDLVSASVGTTVTIGSTAPTASLSQAVSDFVETFNQLNSAIKEQTDPVTGALRSDAAATGLQRQLRQLTLTPLSTGAATGAPTTLAEIGVRTNRDGTLSVDSNVLSSMLNKYPTAVEAMFADGKGASGNGISGALAAISEAATNVKTGLGASAMRYSKAQGDVASDQSDLSDAEAVMTKRLTAQYAAMDARVAAYKSTQAFLKQQVEAWNSSS</sequence>
<dbReference type="InterPro" id="IPR040026">
    <property type="entry name" value="FliD"/>
</dbReference>
<dbReference type="AlphaFoldDB" id="A0A974NUA6"/>
<dbReference type="Pfam" id="PF02465">
    <property type="entry name" value="FliD_N"/>
    <property type="match status" value="1"/>
</dbReference>
<keyword evidence="8" id="KW-0966">Cell projection</keyword>
<gene>
    <name evidence="8" type="primary">fliD</name>
    <name evidence="8" type="ORF">H5J25_16975</name>
</gene>
<dbReference type="PANTHER" id="PTHR30288:SF0">
    <property type="entry name" value="FLAGELLAR HOOK-ASSOCIATED PROTEIN 2"/>
    <property type="match status" value="1"/>
</dbReference>
<comment type="function">
    <text evidence="5">Required for morphogenesis and for the elongation of the flagellar filament by facilitating polymerization of the flagellin monomers at the tip of growing filament. Forms a capping structure, which prevents flagellin subunits (transported through the central channel of the flagellum) from leaking out without polymerization at the distal end.</text>
</comment>
<dbReference type="GO" id="GO:0009421">
    <property type="term" value="C:bacterial-type flagellum filament cap"/>
    <property type="evidence" value="ECO:0007669"/>
    <property type="project" value="InterPro"/>
</dbReference>
<evidence type="ECO:0000256" key="2">
    <source>
        <dbReference type="ARBA" id="ARBA00011255"/>
    </source>
</evidence>
<comment type="similarity">
    <text evidence="1 5">Belongs to the FliD family.</text>
</comment>
<evidence type="ECO:0000256" key="1">
    <source>
        <dbReference type="ARBA" id="ARBA00009764"/>
    </source>
</evidence>